<feature type="region of interest" description="Disordered" evidence="1">
    <location>
        <begin position="235"/>
        <end position="260"/>
    </location>
</feature>
<feature type="compositionally biased region" description="Polar residues" evidence="1">
    <location>
        <begin position="404"/>
        <end position="435"/>
    </location>
</feature>
<feature type="region of interest" description="Disordered" evidence="1">
    <location>
        <begin position="1"/>
        <end position="74"/>
    </location>
</feature>
<feature type="compositionally biased region" description="Basic and acidic residues" evidence="1">
    <location>
        <begin position="160"/>
        <end position="176"/>
    </location>
</feature>
<name>A0AAD6IQ64_DREDA</name>
<evidence type="ECO:0000313" key="3">
    <source>
        <dbReference type="Proteomes" id="UP001221413"/>
    </source>
</evidence>
<dbReference type="EMBL" id="JAQGDS010000013">
    <property type="protein sequence ID" value="KAJ6256430.1"/>
    <property type="molecule type" value="Genomic_DNA"/>
</dbReference>
<accession>A0AAD6IQ64</accession>
<protein>
    <submittedName>
        <fullName evidence="2">Uncharacterized protein</fullName>
    </submittedName>
</protein>
<organism evidence="2 3">
    <name type="scientific">Drechslerella dactyloides</name>
    <name type="common">Nematode-trapping fungus</name>
    <name type="synonym">Arthrobotrys dactyloides</name>
    <dbReference type="NCBI Taxonomy" id="74499"/>
    <lineage>
        <taxon>Eukaryota</taxon>
        <taxon>Fungi</taxon>
        <taxon>Dikarya</taxon>
        <taxon>Ascomycota</taxon>
        <taxon>Pezizomycotina</taxon>
        <taxon>Orbiliomycetes</taxon>
        <taxon>Orbiliales</taxon>
        <taxon>Orbiliaceae</taxon>
        <taxon>Drechslerella</taxon>
    </lineage>
</organism>
<dbReference type="AlphaFoldDB" id="A0AAD6IQ64"/>
<dbReference type="Proteomes" id="UP001221413">
    <property type="component" value="Unassembled WGS sequence"/>
</dbReference>
<feature type="region of interest" description="Disordered" evidence="1">
    <location>
        <begin position="533"/>
        <end position="586"/>
    </location>
</feature>
<proteinExistence type="predicted"/>
<feature type="region of interest" description="Disordered" evidence="1">
    <location>
        <begin position="474"/>
        <end position="493"/>
    </location>
</feature>
<keyword evidence="3" id="KW-1185">Reference proteome</keyword>
<reference evidence="2" key="1">
    <citation type="submission" date="2023-01" db="EMBL/GenBank/DDBJ databases">
        <title>The chitinases involved in constricting ring structure development in the nematode-trapping fungus Drechslerella dactyloides.</title>
        <authorList>
            <person name="Wang R."/>
            <person name="Zhang L."/>
            <person name="Tang P."/>
            <person name="Li S."/>
            <person name="Liang L."/>
        </authorList>
    </citation>
    <scope>NUCLEOTIDE SEQUENCE</scope>
    <source>
        <strain evidence="2">YMF1.00031</strain>
    </source>
</reference>
<evidence type="ECO:0000256" key="1">
    <source>
        <dbReference type="SAM" id="MobiDB-lite"/>
    </source>
</evidence>
<comment type="caution">
    <text evidence="2">The sequence shown here is derived from an EMBL/GenBank/DDBJ whole genome shotgun (WGS) entry which is preliminary data.</text>
</comment>
<sequence length="586" mass="63139">MFPRRSRNPSSTTKPSTSSNHTGASSSSNPNQDPKLRPFLLPRPSSDPTAGLNTRNSTGGMTDRSNKPQPFLPFAPRLADFRDLVVPKKEGERCVKCNSDVVLNPRYKPDGSVNVAEPQPGQTVFLNRGKNPDGTDRIQEMVWSCRINRHPYPYPHKLNAHEIKGPDAPEGEKDPQRPAGARMSVPGTERWVNEIQGFLNRGEHQKANEAMMELVLMNEGKKPESFTWLEEHGESSKSRIAKGGQNKVGGASIAGKNEKNDNRIITGKKATEEIDTDTKPRDPASNLAKSLTDQIEYGGITLSDDLNAQKDKDGKHHVAGFQQYQGFAAHKGRKSAFRPNPNFYDAALSHDDKKENVEQKLAPGSTKAHEYKHLVKDQNTMADHGITKYEEDKGMLPVVPAGQRATSKQSASKVTQQTASGTAPANVSPPVTTKHTSARARRSQRTSPSAFLGSLLAGFTQKSQPKGLTITAAEQTDGPVTTAAPQLPPPSPRSMTLQEMVTGGFTKIAGEVQAGDVEGVDMSTLYVTAGRGDEEEGEVGGVVDISMTDKTPSFMTDKSGVEGAGGNIGTLGPQSEGNGSDKASKE</sequence>
<evidence type="ECO:0000313" key="2">
    <source>
        <dbReference type="EMBL" id="KAJ6256430.1"/>
    </source>
</evidence>
<feature type="compositionally biased region" description="Low complexity" evidence="1">
    <location>
        <begin position="8"/>
        <end position="29"/>
    </location>
</feature>
<feature type="compositionally biased region" description="Polar residues" evidence="1">
    <location>
        <begin position="46"/>
        <end position="60"/>
    </location>
</feature>
<feature type="region of interest" description="Disordered" evidence="1">
    <location>
        <begin position="160"/>
        <end position="183"/>
    </location>
</feature>
<feature type="region of interest" description="Disordered" evidence="1">
    <location>
        <begin position="401"/>
        <end position="448"/>
    </location>
</feature>
<gene>
    <name evidence="2" type="ORF">Dda_8931</name>
</gene>